<evidence type="ECO:0000313" key="1">
    <source>
        <dbReference type="EMBL" id="CAA86400.1"/>
    </source>
</evidence>
<dbReference type="AlphaFoldDB" id="E9PAE2"/>
<accession>E9PAE2</accession>
<dbReference type="EMBL" id="Z46260">
    <property type="protein sequence ID" value="CAA86400.1"/>
    <property type="molecule type" value="Genomic_DNA"/>
</dbReference>
<sequence>MRKYICLGLYVFLNNSVSVARSFIPSLSIKNTRKFTNSIIGIFMRKIHSIWQILDNGIGILRLIRIRKTAVDMRINDHYFTKMFFFNPVCPLLGPPTIGYYDR</sequence>
<name>E9PAE2_YEASX</name>
<proteinExistence type="predicted"/>
<organism evidence="1">
    <name type="scientific">Saccharomyces cerevisiae</name>
    <name type="common">Baker's yeast</name>
    <dbReference type="NCBI Taxonomy" id="4932"/>
    <lineage>
        <taxon>Eukaryota</taxon>
        <taxon>Fungi</taxon>
        <taxon>Dikarya</taxon>
        <taxon>Ascomycota</taxon>
        <taxon>Saccharomycotina</taxon>
        <taxon>Saccharomycetes</taxon>
        <taxon>Saccharomycetales</taxon>
        <taxon>Saccharomycetaceae</taxon>
        <taxon>Saccharomyces</taxon>
    </lineage>
</organism>
<reference evidence="1" key="1">
    <citation type="journal article" date="1995" name="Yeast">
        <title>Sequence and analysis of 24 kb on chromosome II of Saccharomyces cerevisiae.</title>
        <authorList>
            <person name="Aljinovic G."/>
            <person name="Pohl T.M."/>
        </authorList>
    </citation>
    <scope>NUCLEOTIDE SEQUENCE</scope>
    <source>
        <strain evidence="1">AlphaS288C</strain>
    </source>
</reference>
<protein>
    <submittedName>
        <fullName evidence="1">Uncharacterized protein</fullName>
    </submittedName>
</protein>